<evidence type="ECO:0000313" key="3">
    <source>
        <dbReference type="Proteomes" id="UP000218323"/>
    </source>
</evidence>
<evidence type="ECO:0008006" key="4">
    <source>
        <dbReference type="Google" id="ProtNLM"/>
    </source>
</evidence>
<dbReference type="AlphaFoldDB" id="A0A2A4IAM6"/>
<reference evidence="2 3" key="1">
    <citation type="submission" date="2017-09" db="EMBL/GenBank/DDBJ databases">
        <title>Sphingomonas adhaesiva DSM 7418, whole genome shotgun sequence.</title>
        <authorList>
            <person name="Feng G."/>
            <person name="Zhu H."/>
        </authorList>
    </citation>
    <scope>NUCLEOTIDE SEQUENCE [LARGE SCALE GENOMIC DNA]</scope>
    <source>
        <strain evidence="2 3">DSM 7418</strain>
    </source>
</reference>
<feature type="transmembrane region" description="Helical" evidence="1">
    <location>
        <begin position="12"/>
        <end position="31"/>
    </location>
</feature>
<accession>A0A2A4IAM6</accession>
<protein>
    <recommendedName>
        <fullName evidence="4">DoxX family protein</fullName>
    </recommendedName>
</protein>
<keyword evidence="3" id="KW-1185">Reference proteome</keyword>
<evidence type="ECO:0000313" key="2">
    <source>
        <dbReference type="EMBL" id="PCG15651.1"/>
    </source>
</evidence>
<dbReference type="Proteomes" id="UP000218323">
    <property type="component" value="Unassembled WGS sequence"/>
</dbReference>
<evidence type="ECO:0000256" key="1">
    <source>
        <dbReference type="SAM" id="Phobius"/>
    </source>
</evidence>
<keyword evidence="1" id="KW-1133">Transmembrane helix</keyword>
<feature type="transmembrane region" description="Helical" evidence="1">
    <location>
        <begin position="43"/>
        <end position="65"/>
    </location>
</feature>
<sequence>MSRGDEPRARSIGRALLIAFYALAGVAHLVVTDAMVRIVPAWVPMPRAVVIATGLCELAGAAALVTRRWRRAAGWALAAYALCVWPANVHHAIIDLSRGTGLPIWYHAPRLALQPAIIWWALWASGAVRLSRRAPR</sequence>
<dbReference type="EMBL" id="NWVC01000001">
    <property type="protein sequence ID" value="PCG15651.1"/>
    <property type="molecule type" value="Genomic_DNA"/>
</dbReference>
<feature type="transmembrane region" description="Helical" evidence="1">
    <location>
        <begin position="113"/>
        <end position="130"/>
    </location>
</feature>
<organism evidence="2 3">
    <name type="scientific">Sphingomonas adhaesiva</name>
    <dbReference type="NCBI Taxonomy" id="28212"/>
    <lineage>
        <taxon>Bacteria</taxon>
        <taxon>Pseudomonadati</taxon>
        <taxon>Pseudomonadota</taxon>
        <taxon>Alphaproteobacteria</taxon>
        <taxon>Sphingomonadales</taxon>
        <taxon>Sphingomonadaceae</taxon>
        <taxon>Sphingomonas</taxon>
    </lineage>
</organism>
<feature type="transmembrane region" description="Helical" evidence="1">
    <location>
        <begin position="72"/>
        <end position="93"/>
    </location>
</feature>
<keyword evidence="1" id="KW-0472">Membrane</keyword>
<keyword evidence="1" id="KW-0812">Transmembrane</keyword>
<dbReference type="PANTHER" id="PTHR36974">
    <property type="entry name" value="MEMBRANE PROTEIN-RELATED"/>
    <property type="match status" value="1"/>
</dbReference>
<comment type="caution">
    <text evidence="2">The sequence shown here is derived from an EMBL/GenBank/DDBJ whole genome shotgun (WGS) entry which is preliminary data.</text>
</comment>
<name>A0A2A4IAM6_9SPHN</name>
<dbReference type="PANTHER" id="PTHR36974:SF1">
    <property type="entry name" value="DOXX FAMILY MEMBRANE PROTEIN"/>
    <property type="match status" value="1"/>
</dbReference>
<gene>
    <name evidence="2" type="ORF">COA07_01285</name>
</gene>
<proteinExistence type="predicted"/>